<keyword evidence="3" id="KW-1185">Reference proteome</keyword>
<sequence length="79" mass="8985">MAGAPCSWSSNANPLHGIRNSRNEVSDSDDRNTISVWATRSRTYIRNGRSPLEPNRTFFPVDRKFFFTGDFSTVESISR</sequence>
<reference evidence="2 3" key="1">
    <citation type="submission" date="2020-02" db="EMBL/GenBank/DDBJ databases">
        <authorList>
            <person name="Ferguson B K."/>
        </authorList>
    </citation>
    <scope>NUCLEOTIDE SEQUENCE [LARGE SCALE GENOMIC DNA]</scope>
</reference>
<accession>A0A6H5GQI4</accession>
<evidence type="ECO:0000313" key="3">
    <source>
        <dbReference type="Proteomes" id="UP000479000"/>
    </source>
</evidence>
<name>A0A6H5GQI4_9HEMI</name>
<feature type="non-terminal residue" evidence="2">
    <location>
        <position position="79"/>
    </location>
</feature>
<evidence type="ECO:0000256" key="1">
    <source>
        <dbReference type="SAM" id="MobiDB-lite"/>
    </source>
</evidence>
<dbReference type="AlphaFoldDB" id="A0A6H5GQI4"/>
<feature type="compositionally biased region" description="Basic and acidic residues" evidence="1">
    <location>
        <begin position="21"/>
        <end position="30"/>
    </location>
</feature>
<proteinExistence type="predicted"/>
<evidence type="ECO:0000313" key="2">
    <source>
        <dbReference type="EMBL" id="CAB0005265.1"/>
    </source>
</evidence>
<protein>
    <submittedName>
        <fullName evidence="2">Uncharacterized protein</fullName>
    </submittedName>
</protein>
<gene>
    <name evidence="2" type="ORF">NTEN_LOCUS10742</name>
</gene>
<dbReference type="Proteomes" id="UP000479000">
    <property type="component" value="Unassembled WGS sequence"/>
</dbReference>
<feature type="region of interest" description="Disordered" evidence="1">
    <location>
        <begin position="1"/>
        <end position="30"/>
    </location>
</feature>
<organism evidence="2 3">
    <name type="scientific">Nesidiocoris tenuis</name>
    <dbReference type="NCBI Taxonomy" id="355587"/>
    <lineage>
        <taxon>Eukaryota</taxon>
        <taxon>Metazoa</taxon>
        <taxon>Ecdysozoa</taxon>
        <taxon>Arthropoda</taxon>
        <taxon>Hexapoda</taxon>
        <taxon>Insecta</taxon>
        <taxon>Pterygota</taxon>
        <taxon>Neoptera</taxon>
        <taxon>Paraneoptera</taxon>
        <taxon>Hemiptera</taxon>
        <taxon>Heteroptera</taxon>
        <taxon>Panheteroptera</taxon>
        <taxon>Cimicomorpha</taxon>
        <taxon>Miridae</taxon>
        <taxon>Dicyphina</taxon>
        <taxon>Nesidiocoris</taxon>
    </lineage>
</organism>
<dbReference type="EMBL" id="CADCXU010016104">
    <property type="protein sequence ID" value="CAB0005265.1"/>
    <property type="molecule type" value="Genomic_DNA"/>
</dbReference>